<evidence type="ECO:0000313" key="1">
    <source>
        <dbReference type="EMBL" id="OMJ91403.1"/>
    </source>
</evidence>
<evidence type="ECO:0000313" key="2">
    <source>
        <dbReference type="Proteomes" id="UP000187209"/>
    </source>
</evidence>
<sequence>MDTRSWIFSSLFPKKISNMGSFKMLETDRARINLNNTEPILPIEEIYKITKGDVKNWDLKGYEVPSTSLYTPREHKIPTEKKKDKFYEIDKRAKDPDPTAYSPKYEQLQKMYWEKPNGNFLKNRRETITENTIKVSSKIPGPGDYHPIPKGQSQPLTKALMGKFDKEKDTCFLNDIEYRAELVPGSTHYYTKLEDRDKAFMKMEKRLPVFKYYNKKPQKIEEKTLVGPGYLKELEESFNKKSLSTSAPRYPFNKAKIVRKNEEIINKNKFVPGVGHYKDKEKAFTSFILEHKSRVPYISKYKDRRFTEAHQLSKNWIPGPGSYELTSSPSSKKK</sequence>
<comment type="caution">
    <text evidence="1">The sequence shown here is derived from an EMBL/GenBank/DDBJ whole genome shotgun (WGS) entry which is preliminary data.</text>
</comment>
<dbReference type="EMBL" id="MPUH01000082">
    <property type="protein sequence ID" value="OMJ91403.1"/>
    <property type="molecule type" value="Genomic_DNA"/>
</dbReference>
<accession>A0A1R2CQZ4</accession>
<gene>
    <name evidence="1" type="ORF">SteCoe_6088</name>
</gene>
<proteinExistence type="predicted"/>
<organism evidence="1 2">
    <name type="scientific">Stentor coeruleus</name>
    <dbReference type="NCBI Taxonomy" id="5963"/>
    <lineage>
        <taxon>Eukaryota</taxon>
        <taxon>Sar</taxon>
        <taxon>Alveolata</taxon>
        <taxon>Ciliophora</taxon>
        <taxon>Postciliodesmatophora</taxon>
        <taxon>Heterotrichea</taxon>
        <taxon>Heterotrichida</taxon>
        <taxon>Stentoridae</taxon>
        <taxon>Stentor</taxon>
    </lineage>
</organism>
<reference evidence="1 2" key="1">
    <citation type="submission" date="2016-11" db="EMBL/GenBank/DDBJ databases">
        <title>The macronuclear genome of Stentor coeruleus: a giant cell with tiny introns.</title>
        <authorList>
            <person name="Slabodnick M."/>
            <person name="Ruby J.G."/>
            <person name="Reiff S.B."/>
            <person name="Swart E.C."/>
            <person name="Gosai S."/>
            <person name="Prabakaran S."/>
            <person name="Witkowska E."/>
            <person name="Larue G.E."/>
            <person name="Fisher S."/>
            <person name="Freeman R.M."/>
            <person name="Gunawardena J."/>
            <person name="Chu W."/>
            <person name="Stover N.A."/>
            <person name="Gregory B.D."/>
            <person name="Nowacki M."/>
            <person name="Derisi J."/>
            <person name="Roy S.W."/>
            <person name="Marshall W.F."/>
            <person name="Sood P."/>
        </authorList>
    </citation>
    <scope>NUCLEOTIDE SEQUENCE [LARGE SCALE GENOMIC DNA]</scope>
    <source>
        <strain evidence="1">WM001</strain>
    </source>
</reference>
<dbReference type="AlphaFoldDB" id="A0A1R2CQZ4"/>
<name>A0A1R2CQZ4_9CILI</name>
<dbReference type="Proteomes" id="UP000187209">
    <property type="component" value="Unassembled WGS sequence"/>
</dbReference>
<protein>
    <submittedName>
        <fullName evidence="1">Uncharacterized protein</fullName>
    </submittedName>
</protein>
<keyword evidence="2" id="KW-1185">Reference proteome</keyword>